<protein>
    <submittedName>
        <fullName evidence="1">Uncharacterized protein</fullName>
    </submittedName>
</protein>
<dbReference type="AlphaFoldDB" id="A0AAJ1D3N7"/>
<comment type="caution">
    <text evidence="1">The sequence shown here is derived from an EMBL/GenBank/DDBJ whole genome shotgun (WGS) entry which is preliminary data.</text>
</comment>
<evidence type="ECO:0000313" key="2">
    <source>
        <dbReference type="Proteomes" id="UP001208888"/>
    </source>
</evidence>
<dbReference type="EMBL" id="JANFVX010000020">
    <property type="protein sequence ID" value="MCW0345816.1"/>
    <property type="molecule type" value="Genomic_DNA"/>
</dbReference>
<sequence>MNTVNDVMSRLIFVRAIFQNLPGPVGVYQTTGFGRGENRNTGLHGDLFLTEFTGVFQRRPDEAVQLLLLTFACDRRAQRHLRPAQFGIARGQRLIAVTFVSNTDNAGCQSGRRLAE</sequence>
<reference evidence="1" key="1">
    <citation type="submission" date="2022-06" db="EMBL/GenBank/DDBJ databases">
        <title>Dynamics of rice microbiomes reveals core vertical transmitted seed endophytes.</title>
        <authorList>
            <person name="Liao K."/>
            <person name="Zhang X."/>
        </authorList>
    </citation>
    <scope>NUCLEOTIDE SEQUENCE</scope>
    <source>
        <strain evidence="1">JT1-17</strain>
    </source>
</reference>
<accession>A0AAJ1D3N7</accession>
<proteinExistence type="predicted"/>
<organism evidence="1 2">
    <name type="scientific">Pantoea ananas</name>
    <name type="common">Erwinia uredovora</name>
    <dbReference type="NCBI Taxonomy" id="553"/>
    <lineage>
        <taxon>Bacteria</taxon>
        <taxon>Pseudomonadati</taxon>
        <taxon>Pseudomonadota</taxon>
        <taxon>Gammaproteobacteria</taxon>
        <taxon>Enterobacterales</taxon>
        <taxon>Erwiniaceae</taxon>
        <taxon>Pantoea</taxon>
    </lineage>
</organism>
<evidence type="ECO:0000313" key="1">
    <source>
        <dbReference type="EMBL" id="MCW0345816.1"/>
    </source>
</evidence>
<name>A0AAJ1D3N7_PANAN</name>
<gene>
    <name evidence="1" type="ORF">NB703_003909</name>
</gene>
<dbReference type="Proteomes" id="UP001208888">
    <property type="component" value="Unassembled WGS sequence"/>
</dbReference>